<feature type="signal peptide" evidence="1">
    <location>
        <begin position="1"/>
        <end position="19"/>
    </location>
</feature>
<protein>
    <recommendedName>
        <fullName evidence="2">Scytalone dehydratase-like protein Arp1 N-terminal domain-containing protein</fullName>
    </recommendedName>
</protein>
<reference evidence="3 4" key="1">
    <citation type="submission" date="2024-01" db="EMBL/GenBank/DDBJ databases">
        <title>A draft genome for the cacao thread blight pathogen Marasmiellus scandens.</title>
        <authorList>
            <person name="Baruah I.K."/>
            <person name="Leung J."/>
            <person name="Bukari Y."/>
            <person name="Amoako-Attah I."/>
            <person name="Meinhardt L.W."/>
            <person name="Bailey B.A."/>
            <person name="Cohen S.P."/>
        </authorList>
    </citation>
    <scope>NUCLEOTIDE SEQUENCE [LARGE SCALE GENOMIC DNA]</scope>
    <source>
        <strain evidence="3 4">GH-19</strain>
    </source>
</reference>
<comment type="caution">
    <text evidence="3">The sequence shown here is derived from an EMBL/GenBank/DDBJ whole genome shotgun (WGS) entry which is preliminary data.</text>
</comment>
<organism evidence="3 4">
    <name type="scientific">Marasmiellus scandens</name>
    <dbReference type="NCBI Taxonomy" id="2682957"/>
    <lineage>
        <taxon>Eukaryota</taxon>
        <taxon>Fungi</taxon>
        <taxon>Dikarya</taxon>
        <taxon>Basidiomycota</taxon>
        <taxon>Agaricomycotina</taxon>
        <taxon>Agaricomycetes</taxon>
        <taxon>Agaricomycetidae</taxon>
        <taxon>Agaricales</taxon>
        <taxon>Marasmiineae</taxon>
        <taxon>Omphalotaceae</taxon>
        <taxon>Marasmiellus</taxon>
    </lineage>
</organism>
<dbReference type="Pfam" id="PF26053">
    <property type="entry name" value="DUF8016"/>
    <property type="match status" value="1"/>
</dbReference>
<feature type="domain" description="Scytalone dehydratase-like protein Arp1 N-terminal" evidence="2">
    <location>
        <begin position="53"/>
        <end position="144"/>
    </location>
</feature>
<gene>
    <name evidence="3" type="ORF">VKT23_006183</name>
</gene>
<dbReference type="InterPro" id="IPR058329">
    <property type="entry name" value="Arp1_N"/>
</dbReference>
<evidence type="ECO:0000313" key="3">
    <source>
        <dbReference type="EMBL" id="KAK7464974.1"/>
    </source>
</evidence>
<accession>A0ABR1JS41</accession>
<keyword evidence="1" id="KW-0732">Signal</keyword>
<name>A0ABR1JS41_9AGAR</name>
<proteinExistence type="predicted"/>
<sequence length="167" mass="17938">MTWITFAVAVLLGVTGANSRISSVSHTVIINNAPYYLPAEPLVTLGPDALNITGDALPFTLLTDFTDDSSIRSSVESWEIIDDVFNKEFLSTVVLHGSFLNTSDALTGFLSESGTQTVLTTDSLVSELTEIDLPAGPYIFAHDTMGSLAIYSPLRLHYDPSQVAAPQ</sequence>
<keyword evidence="4" id="KW-1185">Reference proteome</keyword>
<feature type="chain" id="PRO_5047089217" description="Scytalone dehydratase-like protein Arp1 N-terminal domain-containing protein" evidence="1">
    <location>
        <begin position="20"/>
        <end position="167"/>
    </location>
</feature>
<evidence type="ECO:0000259" key="2">
    <source>
        <dbReference type="Pfam" id="PF26053"/>
    </source>
</evidence>
<dbReference type="EMBL" id="JBANRG010000007">
    <property type="protein sequence ID" value="KAK7464974.1"/>
    <property type="molecule type" value="Genomic_DNA"/>
</dbReference>
<dbReference type="Proteomes" id="UP001498398">
    <property type="component" value="Unassembled WGS sequence"/>
</dbReference>
<evidence type="ECO:0000256" key="1">
    <source>
        <dbReference type="SAM" id="SignalP"/>
    </source>
</evidence>
<evidence type="ECO:0000313" key="4">
    <source>
        <dbReference type="Proteomes" id="UP001498398"/>
    </source>
</evidence>